<feature type="transmembrane region" description="Helical" evidence="4">
    <location>
        <begin position="33"/>
        <end position="51"/>
    </location>
</feature>
<keyword evidence="3" id="KW-0460">Magnesium</keyword>
<evidence type="ECO:0000256" key="2">
    <source>
        <dbReference type="ARBA" id="ARBA00022801"/>
    </source>
</evidence>
<sequence length="218" mass="25734">MKIAFFDLDKTIIKKDSIVPFMFFYLKKNPKSFIYYIRLIPYFILFLLKIIDNSRIKYEIAHIFTNISIEFGDSIGEEFANTVVPSLYYNDAIKEINKLKEEGYQLIMVTASFEIYAKFIGKNLGFDRVMGTELWIFRDKYTGFMYGKNCYNEAKRHRLFTEGIFKKNISQNIVYSDSISDLPFFAFAAKKVCVNPDKKLIEYAINNKKNNFSIVEWK</sequence>
<keyword evidence="1" id="KW-0479">Metal-binding</keyword>
<dbReference type="NCBIfam" id="TIGR01488">
    <property type="entry name" value="HAD-SF-IB"/>
    <property type="match status" value="1"/>
</dbReference>
<keyword evidence="4" id="KW-0812">Transmembrane</keyword>
<name>A0A5C8FD50_BRAPL</name>
<dbReference type="InterPro" id="IPR050582">
    <property type="entry name" value="HAD-like_SerB"/>
</dbReference>
<dbReference type="Gene3D" id="3.40.50.1000">
    <property type="entry name" value="HAD superfamily/HAD-like"/>
    <property type="match status" value="1"/>
</dbReference>
<comment type="caution">
    <text evidence="5">The sequence shown here is derived from an EMBL/GenBank/DDBJ whole genome shotgun (WGS) entry which is preliminary data.</text>
</comment>
<dbReference type="SUPFAM" id="SSF56784">
    <property type="entry name" value="HAD-like"/>
    <property type="match status" value="1"/>
</dbReference>
<dbReference type="PANTHER" id="PTHR43344:SF13">
    <property type="entry name" value="PHOSPHATASE RV3661-RELATED"/>
    <property type="match status" value="1"/>
</dbReference>
<dbReference type="GO" id="GO:0046872">
    <property type="term" value="F:metal ion binding"/>
    <property type="evidence" value="ECO:0007669"/>
    <property type="project" value="UniProtKB-KW"/>
</dbReference>
<dbReference type="OrthoDB" id="9794212at2"/>
<dbReference type="Pfam" id="PF12710">
    <property type="entry name" value="HAD"/>
    <property type="match status" value="1"/>
</dbReference>
<evidence type="ECO:0000256" key="4">
    <source>
        <dbReference type="SAM" id="Phobius"/>
    </source>
</evidence>
<evidence type="ECO:0000313" key="6">
    <source>
        <dbReference type="Proteomes" id="UP000323176"/>
    </source>
</evidence>
<evidence type="ECO:0000256" key="1">
    <source>
        <dbReference type="ARBA" id="ARBA00022723"/>
    </source>
</evidence>
<protein>
    <submittedName>
        <fullName evidence="5">HAD-IB family hydrolase</fullName>
    </submittedName>
</protein>
<keyword evidence="4" id="KW-0472">Membrane</keyword>
<evidence type="ECO:0000256" key="3">
    <source>
        <dbReference type="ARBA" id="ARBA00022842"/>
    </source>
</evidence>
<organism evidence="5 6">
    <name type="scientific">Brachyspira pilosicoli</name>
    <name type="common">Serpulina pilosicoli</name>
    <dbReference type="NCBI Taxonomy" id="52584"/>
    <lineage>
        <taxon>Bacteria</taxon>
        <taxon>Pseudomonadati</taxon>
        <taxon>Spirochaetota</taxon>
        <taxon>Spirochaetia</taxon>
        <taxon>Brachyspirales</taxon>
        <taxon>Brachyspiraceae</taxon>
        <taxon>Brachyspira</taxon>
    </lineage>
</organism>
<accession>A0A5C8FD50</accession>
<dbReference type="InterPro" id="IPR036412">
    <property type="entry name" value="HAD-like_sf"/>
</dbReference>
<dbReference type="InterPro" id="IPR023214">
    <property type="entry name" value="HAD_sf"/>
</dbReference>
<proteinExistence type="predicted"/>
<evidence type="ECO:0000313" key="5">
    <source>
        <dbReference type="EMBL" id="TXJ46540.1"/>
    </source>
</evidence>
<dbReference type="GO" id="GO:0016787">
    <property type="term" value="F:hydrolase activity"/>
    <property type="evidence" value="ECO:0007669"/>
    <property type="project" value="UniProtKB-KW"/>
</dbReference>
<reference evidence="5 6" key="1">
    <citation type="journal article" date="1992" name="Lakartidningen">
        <title>[Penicillin V and not amoxicillin is the first choice preparation in acute otitis].</title>
        <authorList>
            <person name="Kamme C."/>
            <person name="Lundgren K."/>
            <person name="Prellner K."/>
        </authorList>
    </citation>
    <scope>NUCLEOTIDE SEQUENCE [LARGE SCALE GENOMIC DNA]</scope>
    <source>
        <strain evidence="5 6">PC5538III-hc</strain>
    </source>
</reference>
<dbReference type="EMBL" id="SAXY01000012">
    <property type="protein sequence ID" value="TXJ46540.1"/>
    <property type="molecule type" value="Genomic_DNA"/>
</dbReference>
<keyword evidence="2 5" id="KW-0378">Hydrolase</keyword>
<keyword evidence="4" id="KW-1133">Transmembrane helix</keyword>
<dbReference type="PANTHER" id="PTHR43344">
    <property type="entry name" value="PHOSPHOSERINE PHOSPHATASE"/>
    <property type="match status" value="1"/>
</dbReference>
<dbReference type="Proteomes" id="UP000323176">
    <property type="component" value="Unassembled WGS sequence"/>
</dbReference>
<dbReference type="AlphaFoldDB" id="A0A5C8FD50"/>
<dbReference type="InterPro" id="IPR006385">
    <property type="entry name" value="HAD_hydro_SerB1"/>
</dbReference>
<dbReference type="Gene3D" id="1.20.1440.100">
    <property type="entry name" value="SG protein - dephosphorylation function"/>
    <property type="match status" value="1"/>
</dbReference>
<gene>
    <name evidence="5" type="ORF">EPJ72_01875</name>
</gene>
<dbReference type="NCBIfam" id="TIGR01490">
    <property type="entry name" value="HAD-SF-IB-hyp1"/>
    <property type="match status" value="1"/>
</dbReference>